<dbReference type="RefSeq" id="WP_268639264.1">
    <property type="nucleotide sequence ID" value="NZ_JAMDLZ010000042.1"/>
</dbReference>
<feature type="signal peptide" evidence="1">
    <location>
        <begin position="1"/>
        <end position="19"/>
    </location>
</feature>
<comment type="caution">
    <text evidence="2">The sequence shown here is derived from an EMBL/GenBank/DDBJ whole genome shotgun (WGS) entry which is preliminary data.</text>
</comment>
<sequence length="127" mass="14522">MKKKSCLLFVVLISLFLVGCETVTVETIESKKPNAAEALRLDKQADIFQWEDNILKTNIDWIDELELNEDKYIGEIKFNSSKAKDFKNGTANLLPIGAKIYSVKERNDIFIVKYDNVVKRYLVSSEG</sequence>
<evidence type="ECO:0000256" key="1">
    <source>
        <dbReference type="SAM" id="SignalP"/>
    </source>
</evidence>
<gene>
    <name evidence="2" type="ORF">M5W82_20615</name>
</gene>
<organism evidence="2 3">
    <name type="scientific">Lysinibacillus xylanilyticus</name>
    <dbReference type="NCBI Taxonomy" id="582475"/>
    <lineage>
        <taxon>Bacteria</taxon>
        <taxon>Bacillati</taxon>
        <taxon>Bacillota</taxon>
        <taxon>Bacilli</taxon>
        <taxon>Bacillales</taxon>
        <taxon>Bacillaceae</taxon>
        <taxon>Lysinibacillus</taxon>
    </lineage>
</organism>
<dbReference type="EMBL" id="JAMDLZ010000042">
    <property type="protein sequence ID" value="MCY9549288.1"/>
    <property type="molecule type" value="Genomic_DNA"/>
</dbReference>
<accession>A0ABT4EW78</accession>
<evidence type="ECO:0000313" key="3">
    <source>
        <dbReference type="Proteomes" id="UP001527052"/>
    </source>
</evidence>
<keyword evidence="3" id="KW-1185">Reference proteome</keyword>
<reference evidence="2 3" key="1">
    <citation type="submission" date="2022-05" db="EMBL/GenBank/DDBJ databases">
        <title>Genome Sequencing of Bee-Associated Microbes.</title>
        <authorList>
            <person name="Dunlap C."/>
        </authorList>
    </citation>
    <scope>NUCLEOTIDE SEQUENCE [LARGE SCALE GENOMIC DNA]</scope>
    <source>
        <strain evidence="2 3">NRRL BD-083</strain>
    </source>
</reference>
<evidence type="ECO:0000313" key="2">
    <source>
        <dbReference type="EMBL" id="MCY9549288.1"/>
    </source>
</evidence>
<dbReference type="Proteomes" id="UP001527052">
    <property type="component" value="Unassembled WGS sequence"/>
</dbReference>
<name>A0ABT4EW78_9BACI</name>
<proteinExistence type="predicted"/>
<feature type="chain" id="PRO_5047451666" description="Lipoprotein" evidence="1">
    <location>
        <begin position="20"/>
        <end position="127"/>
    </location>
</feature>
<keyword evidence="1" id="KW-0732">Signal</keyword>
<protein>
    <recommendedName>
        <fullName evidence="4">Lipoprotein</fullName>
    </recommendedName>
</protein>
<evidence type="ECO:0008006" key="4">
    <source>
        <dbReference type="Google" id="ProtNLM"/>
    </source>
</evidence>
<dbReference type="PROSITE" id="PS51257">
    <property type="entry name" value="PROKAR_LIPOPROTEIN"/>
    <property type="match status" value="1"/>
</dbReference>